<dbReference type="Pfam" id="PF06863">
    <property type="entry name" value="DUF1254"/>
    <property type="match status" value="1"/>
</dbReference>
<dbReference type="PANTHER" id="PTHR36509">
    <property type="entry name" value="BLL3101 PROTEIN"/>
    <property type="match status" value="1"/>
</dbReference>
<dbReference type="Gene3D" id="2.60.120.600">
    <property type="entry name" value="Domain of unknown function DUF1214, C-terminal domain"/>
    <property type="match status" value="1"/>
</dbReference>
<dbReference type="InterPro" id="IPR010621">
    <property type="entry name" value="DUF1214"/>
</dbReference>
<protein>
    <recommendedName>
        <fullName evidence="6">DUF1254 domain-containing protein</fullName>
    </recommendedName>
</protein>
<dbReference type="InterPro" id="IPR037049">
    <property type="entry name" value="DUF1214_C_sf"/>
</dbReference>
<evidence type="ECO:0008006" key="6">
    <source>
        <dbReference type="Google" id="ProtNLM"/>
    </source>
</evidence>
<organism evidence="4 5">
    <name type="scientific">Brevundimonas lenta</name>
    <dbReference type="NCBI Taxonomy" id="424796"/>
    <lineage>
        <taxon>Bacteria</taxon>
        <taxon>Pseudomonadati</taxon>
        <taxon>Pseudomonadota</taxon>
        <taxon>Alphaproteobacteria</taxon>
        <taxon>Caulobacterales</taxon>
        <taxon>Caulobacteraceae</taxon>
        <taxon>Brevundimonas</taxon>
    </lineage>
</organism>
<evidence type="ECO:0000313" key="4">
    <source>
        <dbReference type="EMBL" id="MBB4082844.1"/>
    </source>
</evidence>
<gene>
    <name evidence="4" type="ORF">GGR12_001710</name>
</gene>
<evidence type="ECO:0000313" key="5">
    <source>
        <dbReference type="Proteomes" id="UP000529946"/>
    </source>
</evidence>
<dbReference type="AlphaFoldDB" id="A0A7W6JCZ2"/>
<dbReference type="Proteomes" id="UP000529946">
    <property type="component" value="Unassembled WGS sequence"/>
</dbReference>
<reference evidence="4 5" key="1">
    <citation type="submission" date="2020-08" db="EMBL/GenBank/DDBJ databases">
        <title>Genomic Encyclopedia of Type Strains, Phase IV (KMG-IV): sequencing the most valuable type-strain genomes for metagenomic binning, comparative biology and taxonomic classification.</title>
        <authorList>
            <person name="Goeker M."/>
        </authorList>
    </citation>
    <scope>NUCLEOTIDE SEQUENCE [LARGE SCALE GENOMIC DNA]</scope>
    <source>
        <strain evidence="4 5">DSM 23960</strain>
    </source>
</reference>
<accession>A0A7W6JCZ2</accession>
<dbReference type="PANTHER" id="PTHR36509:SF2">
    <property type="entry name" value="BLL3101 PROTEIN"/>
    <property type="match status" value="1"/>
</dbReference>
<comment type="caution">
    <text evidence="4">The sequence shown here is derived from an EMBL/GenBank/DDBJ whole genome shotgun (WGS) entry which is preliminary data.</text>
</comment>
<name>A0A7W6JCZ2_9CAUL</name>
<dbReference type="Pfam" id="PF06742">
    <property type="entry name" value="DUF1214"/>
    <property type="match status" value="1"/>
</dbReference>
<dbReference type="InterPro" id="IPR037050">
    <property type="entry name" value="DUF1254_sf"/>
</dbReference>
<feature type="domain" description="DUF1254" evidence="3">
    <location>
        <begin position="42"/>
        <end position="154"/>
    </location>
</feature>
<keyword evidence="5" id="KW-1185">Reference proteome</keyword>
<dbReference type="Gene3D" id="2.60.40.1610">
    <property type="entry name" value="Domain of unknown function DUF1254"/>
    <property type="match status" value="1"/>
</dbReference>
<feature type="domain" description="DUF1214" evidence="2">
    <location>
        <begin position="301"/>
        <end position="409"/>
    </location>
</feature>
<proteinExistence type="predicted"/>
<evidence type="ECO:0000259" key="2">
    <source>
        <dbReference type="Pfam" id="PF06742"/>
    </source>
</evidence>
<dbReference type="InterPro" id="IPR010679">
    <property type="entry name" value="DUF1254"/>
</dbReference>
<dbReference type="SUPFAM" id="SSF160935">
    <property type="entry name" value="VPA0735-like"/>
    <property type="match status" value="1"/>
</dbReference>
<evidence type="ECO:0000259" key="3">
    <source>
        <dbReference type="Pfam" id="PF06863"/>
    </source>
</evidence>
<evidence type="ECO:0000256" key="1">
    <source>
        <dbReference type="SAM" id="MobiDB-lite"/>
    </source>
</evidence>
<sequence>MTMTDRPMDTEEAFEIAFDGYLAGYPLVTLDSARRRHPAGPNRFVHARPGEAVGLCSPNPHVVYSSAWLDLRGGPVVISLPELRARHFVMPMMDAWGEIFASLGVRRRGAGAQHLVVVGPGWSGSSTDDLPVVRAPTNAVWLLGRTLIDPLDDIDDGPWNDYFLTPKCLRSGMVADAPEAEWEPWPASVEPPDAEDFLDRLAALMTRHPPGVFRSALGRRLARLGVSGSRPFRLDDLPADVAASVREGVAAAHNSISESAWPEAPGSDHWNRLSRPGGGRLSPLERAAIIRRGFGFNLRDDAVYYTACEDAAGAALNGETGYHLHFEPKGMPPVGAFWSMAAYDEKGHLPAAGAGDQVGLSSRDPLRFNPDGSLDVRIQTQRPTGPAGANWVPAPAGRFRLILRTWQPGATVLDGRWTPPPLRRVTAGDRRPHRKRLSESVGVGSGAPHSAPGHLPDIGRDWMAPL</sequence>
<dbReference type="EMBL" id="JACIDM010000002">
    <property type="protein sequence ID" value="MBB4082844.1"/>
    <property type="molecule type" value="Genomic_DNA"/>
</dbReference>
<feature type="region of interest" description="Disordered" evidence="1">
    <location>
        <begin position="414"/>
        <end position="466"/>
    </location>
</feature>